<sequence>EVVGDIVTFVDENLTYYPERMITRAEFQKSLFEKYWRLSIDKLSGEDYVEGMLGSTAVKFSEVKAVSDHDNFVFKGLFFIFDFHKDFEGFTVVLPKLWDPFKLAYRRGPGERINLAEPEFKQEFIVYSDNQITARYVLSTSLMRRLFKFRRQQQKPVYLSFVNGTLYLGISLNKNLFEPRIFRTLLDYNSIREFSEYMQLAKDIVEELNLNTRIWSKGIVKKSQETGSSIRFKKSDFFVLNQDF</sequence>
<feature type="non-terminal residue" evidence="1">
    <location>
        <position position="1"/>
    </location>
</feature>
<keyword evidence="2" id="KW-1185">Reference proteome</keyword>
<dbReference type="Proteomes" id="UP001171945">
    <property type="component" value="Unassembled WGS sequence"/>
</dbReference>
<organism evidence="1 2">
    <name type="scientific">Candidatus Marithioploca araucensis</name>
    <dbReference type="NCBI Taxonomy" id="70273"/>
    <lineage>
        <taxon>Bacteria</taxon>
        <taxon>Pseudomonadati</taxon>
        <taxon>Pseudomonadota</taxon>
        <taxon>Gammaproteobacteria</taxon>
        <taxon>Thiotrichales</taxon>
        <taxon>Thiotrichaceae</taxon>
        <taxon>Candidatus Marithioploca</taxon>
    </lineage>
</organism>
<dbReference type="Pfam" id="PF11335">
    <property type="entry name" value="DUF3137"/>
    <property type="match status" value="1"/>
</dbReference>
<name>A0ABT7VW74_9GAMM</name>
<reference evidence="1" key="1">
    <citation type="submission" date="2023-06" db="EMBL/GenBank/DDBJ databases">
        <title>Uncultivated large filamentous bacteria from sulfidic sediments reveal new species and different genomic features in energy metabolism and defense.</title>
        <authorList>
            <person name="Fonseca A."/>
        </authorList>
    </citation>
    <scope>NUCLEOTIDE SEQUENCE</scope>
    <source>
        <strain evidence="1">HSG4</strain>
    </source>
</reference>
<gene>
    <name evidence="1" type="ORF">QUF54_10815</name>
</gene>
<dbReference type="EMBL" id="JAUCGM010000905">
    <property type="protein sequence ID" value="MDM8563833.1"/>
    <property type="molecule type" value="Genomic_DNA"/>
</dbReference>
<evidence type="ECO:0000313" key="2">
    <source>
        <dbReference type="Proteomes" id="UP001171945"/>
    </source>
</evidence>
<accession>A0ABT7VW74</accession>
<dbReference type="InterPro" id="IPR021484">
    <property type="entry name" value="DUF3137"/>
</dbReference>
<protein>
    <submittedName>
        <fullName evidence="1">DUF3137 domain-containing protein</fullName>
    </submittedName>
</protein>
<proteinExistence type="predicted"/>
<evidence type="ECO:0000313" key="1">
    <source>
        <dbReference type="EMBL" id="MDM8563833.1"/>
    </source>
</evidence>
<comment type="caution">
    <text evidence="1">The sequence shown here is derived from an EMBL/GenBank/DDBJ whole genome shotgun (WGS) entry which is preliminary data.</text>
</comment>